<proteinExistence type="predicted"/>
<dbReference type="OrthoDB" id="27688at10239"/>
<keyword evidence="2" id="KW-1185">Reference proteome</keyword>
<accession>W8QE24</accession>
<dbReference type="KEGG" id="vg:18938194"/>
<evidence type="ECO:0000313" key="1">
    <source>
        <dbReference type="EMBL" id="AHL67530.1"/>
    </source>
</evidence>
<dbReference type="Proteomes" id="UP000110868">
    <property type="component" value="Segment"/>
</dbReference>
<dbReference type="GeneID" id="18938194"/>
<evidence type="ECO:0000313" key="2">
    <source>
        <dbReference type="Proteomes" id="UP000110868"/>
    </source>
</evidence>
<protein>
    <submittedName>
        <fullName evidence="1">Uncharacterized protein</fullName>
    </submittedName>
</protein>
<name>W8QE24_9VIRU</name>
<sequence length="106" mass="12046">MKVSKNQNGNYIVQIDEDEKLVLDLSTKLIIGFETEKGDVEPLTKSLIEICHKYKLKYVMPLNLCANLHTNLEPFSGSGEYKTLEEELGLEKACDYSEEESGNEEE</sequence>
<gene>
    <name evidence="1" type="ORF">AMIV_033</name>
</gene>
<dbReference type="RefSeq" id="YP_009021114.1">
    <property type="nucleotide sequence ID" value="NC_023848.1"/>
</dbReference>
<reference evidence="1 2" key="1">
    <citation type="submission" date="2013-12" db="EMBL/GenBank/DDBJ databases">
        <authorList>
            <person name="Tong Y."/>
            <person name="Zhang J."/>
            <person name="Huang Y."/>
            <person name="Li S."/>
            <person name="Pei G."/>
            <person name="Zhang Z."/>
            <person name="Mi Z."/>
            <person name="An X."/>
        </authorList>
    </citation>
    <scope>NUCLEOTIDE SEQUENCE [LARGE SCALE GENOMIC DNA]</scope>
    <source>
        <strain evidence="1">AMIV</strain>
    </source>
</reference>
<organism evidence="1 2">
    <name type="scientific">Chloriridovirus anopheles1</name>
    <dbReference type="NCBI Taxonomy" id="1465751"/>
    <lineage>
        <taxon>Viruses</taxon>
        <taxon>Varidnaviria</taxon>
        <taxon>Bamfordvirae</taxon>
        <taxon>Nucleocytoviricota</taxon>
        <taxon>Megaviricetes</taxon>
        <taxon>Pimascovirales</taxon>
        <taxon>Pimascovirales incertae sedis</taxon>
        <taxon>Iridoviridae</taxon>
        <taxon>Betairidovirinae</taxon>
        <taxon>Chloriridovirus</taxon>
    </lineage>
</organism>
<dbReference type="EMBL" id="KF938901">
    <property type="protein sequence ID" value="AHL67530.1"/>
    <property type="molecule type" value="Genomic_DNA"/>
</dbReference>